<feature type="signal peptide" evidence="1">
    <location>
        <begin position="1"/>
        <end position="19"/>
    </location>
</feature>
<keyword evidence="3" id="KW-1185">Reference proteome</keyword>
<evidence type="ECO:0000313" key="3">
    <source>
        <dbReference type="Proteomes" id="UP000004699"/>
    </source>
</evidence>
<dbReference type="RefSeq" id="WP_009020888.1">
    <property type="nucleotide sequence ID" value="NZ_DS999411.1"/>
</dbReference>
<dbReference type="STRING" id="565045.NOR51B_2092"/>
<sequence length="200" mass="22031">MRKLPIIVTAAFAALLALAGCISQSLPEERLPEFSVISLVLPQFKPKQGEQITWLTDIVIAGDFPTEVRDRAASEITARVEQGLSSLGFTVNTAEDSDYVLVAAVVAGLTKNPSDEQNELLELIRLYPMLGGRSGRYERDMLVLAITTRDKVGDGNPLWKAAVEVYSAYQLHLPEEIQLQRLDAAIARLLATLPDMKYAY</sequence>
<gene>
    <name evidence="2" type="ORF">NOR51B_2092</name>
</gene>
<name>B8KVH1_9GAMM</name>
<dbReference type="Proteomes" id="UP000004699">
    <property type="component" value="Unassembled WGS sequence"/>
</dbReference>
<organism evidence="2 3">
    <name type="scientific">Luminiphilus syltensis NOR5-1B</name>
    <dbReference type="NCBI Taxonomy" id="565045"/>
    <lineage>
        <taxon>Bacteria</taxon>
        <taxon>Pseudomonadati</taxon>
        <taxon>Pseudomonadota</taxon>
        <taxon>Gammaproteobacteria</taxon>
        <taxon>Cellvibrionales</taxon>
        <taxon>Halieaceae</taxon>
        <taxon>Luminiphilus</taxon>
    </lineage>
</organism>
<evidence type="ECO:0000256" key="1">
    <source>
        <dbReference type="SAM" id="SignalP"/>
    </source>
</evidence>
<reference evidence="3" key="1">
    <citation type="journal article" date="2013" name="BMC Microbiol.">
        <title>Taxonomy and evolution of bacteriochlorophyll a-containing members of the OM60/NOR5 clade of marine gammaproteobacteria: description of Luminiphilus syltensis gen. nov., sp. nov., reclassification of Haliea rubra as Pseudohaliea rubra gen. nov., comb. nov., and emendation of Chromatocurvus halotolerans.</title>
        <authorList>
            <person name="Spring S."/>
            <person name="Riedel T."/>
            <person name="Sproer C."/>
            <person name="Yan S."/>
            <person name="Harder J."/>
            <person name="Fuchs B.M."/>
        </authorList>
    </citation>
    <scope>NUCLEOTIDE SEQUENCE [LARGE SCALE GENOMIC DNA]</scope>
    <source>
        <strain evidence="3">NOR51-B</strain>
    </source>
</reference>
<dbReference type="PROSITE" id="PS51257">
    <property type="entry name" value="PROKAR_LIPOPROTEIN"/>
    <property type="match status" value="1"/>
</dbReference>
<accession>B8KVH1</accession>
<protein>
    <recommendedName>
        <fullName evidence="4">Lipoprotein</fullName>
    </recommendedName>
</protein>
<feature type="chain" id="PRO_5002873585" description="Lipoprotein" evidence="1">
    <location>
        <begin position="20"/>
        <end position="200"/>
    </location>
</feature>
<dbReference type="HOGENOM" id="CLU_1364839_0_0_6"/>
<dbReference type="eggNOG" id="ENOG5033P9S">
    <property type="taxonomic scope" value="Bacteria"/>
</dbReference>
<keyword evidence="1" id="KW-0732">Signal</keyword>
<evidence type="ECO:0008006" key="4">
    <source>
        <dbReference type="Google" id="ProtNLM"/>
    </source>
</evidence>
<dbReference type="OrthoDB" id="329837at2"/>
<evidence type="ECO:0000313" key="2">
    <source>
        <dbReference type="EMBL" id="EED36144.1"/>
    </source>
</evidence>
<proteinExistence type="predicted"/>
<dbReference type="AlphaFoldDB" id="B8KVH1"/>
<dbReference type="EMBL" id="DS999411">
    <property type="protein sequence ID" value="EED36144.1"/>
    <property type="molecule type" value="Genomic_DNA"/>
</dbReference>